<proteinExistence type="predicted"/>
<accession>A0A645HG72</accession>
<protein>
    <submittedName>
        <fullName evidence="1">Uncharacterized protein</fullName>
    </submittedName>
</protein>
<gene>
    <name evidence="1" type="ORF">SDC9_184899</name>
</gene>
<dbReference type="EMBL" id="VSSQ01092003">
    <property type="protein sequence ID" value="MPN37382.1"/>
    <property type="molecule type" value="Genomic_DNA"/>
</dbReference>
<comment type="caution">
    <text evidence="1">The sequence shown here is derived from an EMBL/GenBank/DDBJ whole genome shotgun (WGS) entry which is preliminary data.</text>
</comment>
<dbReference type="AlphaFoldDB" id="A0A645HG72"/>
<name>A0A645HG72_9ZZZZ</name>
<evidence type="ECO:0000313" key="1">
    <source>
        <dbReference type="EMBL" id="MPN37382.1"/>
    </source>
</evidence>
<sequence length="61" mass="7029">MPYAEVLVGILDNAQFIGHFNTDIFKEGINNKFVEYNQGQYTDVKTALTDLETELNEKLFK</sequence>
<organism evidence="1">
    <name type="scientific">bioreactor metagenome</name>
    <dbReference type="NCBI Taxonomy" id="1076179"/>
    <lineage>
        <taxon>unclassified sequences</taxon>
        <taxon>metagenomes</taxon>
        <taxon>ecological metagenomes</taxon>
    </lineage>
</organism>
<reference evidence="1" key="1">
    <citation type="submission" date="2019-08" db="EMBL/GenBank/DDBJ databases">
        <authorList>
            <person name="Kucharzyk K."/>
            <person name="Murdoch R.W."/>
            <person name="Higgins S."/>
            <person name="Loffler F."/>
        </authorList>
    </citation>
    <scope>NUCLEOTIDE SEQUENCE</scope>
</reference>